<evidence type="ECO:0000313" key="1">
    <source>
        <dbReference type="EMBL" id="GAG85397.1"/>
    </source>
</evidence>
<organism evidence="1">
    <name type="scientific">marine sediment metagenome</name>
    <dbReference type="NCBI Taxonomy" id="412755"/>
    <lineage>
        <taxon>unclassified sequences</taxon>
        <taxon>metagenomes</taxon>
        <taxon>ecological metagenomes</taxon>
    </lineage>
</organism>
<dbReference type="AlphaFoldDB" id="X1BW81"/>
<name>X1BW81_9ZZZZ</name>
<feature type="non-terminal residue" evidence="1">
    <location>
        <position position="99"/>
    </location>
</feature>
<protein>
    <submittedName>
        <fullName evidence="1">Uncharacterized protein</fullName>
    </submittedName>
</protein>
<comment type="caution">
    <text evidence="1">The sequence shown here is derived from an EMBL/GenBank/DDBJ whole genome shotgun (WGS) entry which is preliminary data.</text>
</comment>
<accession>X1BW81</accession>
<sequence>MDRNQEKADAMYEKQRVGMNPFFKCAATGVLATFVAMSVSSADEAEWGKIQTVDWKNHFMTVAPVKRDAAGKLNPLQSYDETIRRGMSFILDDHLNWFK</sequence>
<dbReference type="EMBL" id="BART01011460">
    <property type="protein sequence ID" value="GAG85397.1"/>
    <property type="molecule type" value="Genomic_DNA"/>
</dbReference>
<reference evidence="1" key="1">
    <citation type="journal article" date="2014" name="Front. Microbiol.">
        <title>High frequency of phylogenetically diverse reductive dehalogenase-homologous genes in deep subseafloor sedimentary metagenomes.</title>
        <authorList>
            <person name="Kawai M."/>
            <person name="Futagami T."/>
            <person name="Toyoda A."/>
            <person name="Takaki Y."/>
            <person name="Nishi S."/>
            <person name="Hori S."/>
            <person name="Arai W."/>
            <person name="Tsubouchi T."/>
            <person name="Morono Y."/>
            <person name="Uchiyama I."/>
            <person name="Ito T."/>
            <person name="Fujiyama A."/>
            <person name="Inagaki F."/>
            <person name="Takami H."/>
        </authorList>
    </citation>
    <scope>NUCLEOTIDE SEQUENCE</scope>
    <source>
        <strain evidence="1">Expedition CK06-06</strain>
    </source>
</reference>
<proteinExistence type="predicted"/>
<gene>
    <name evidence="1" type="ORF">S01H4_24415</name>
</gene>